<name>A0ABN7RZS8_OIKDI</name>
<proteinExistence type="predicted"/>
<accession>A0ABN7RZS8</accession>
<evidence type="ECO:0000313" key="1">
    <source>
        <dbReference type="EMBL" id="CAG5089560.1"/>
    </source>
</evidence>
<dbReference type="Proteomes" id="UP001158576">
    <property type="component" value="Chromosome PAR"/>
</dbReference>
<organism evidence="1 2">
    <name type="scientific">Oikopleura dioica</name>
    <name type="common">Tunicate</name>
    <dbReference type="NCBI Taxonomy" id="34765"/>
    <lineage>
        <taxon>Eukaryota</taxon>
        <taxon>Metazoa</taxon>
        <taxon>Chordata</taxon>
        <taxon>Tunicata</taxon>
        <taxon>Appendicularia</taxon>
        <taxon>Copelata</taxon>
        <taxon>Oikopleuridae</taxon>
        <taxon>Oikopleura</taxon>
    </lineage>
</organism>
<gene>
    <name evidence="1" type="ORF">OKIOD_LOCUS3821</name>
</gene>
<reference evidence="1 2" key="1">
    <citation type="submission" date="2021-04" db="EMBL/GenBank/DDBJ databases">
        <authorList>
            <person name="Bliznina A."/>
        </authorList>
    </citation>
    <scope>NUCLEOTIDE SEQUENCE [LARGE SCALE GENOMIC DNA]</scope>
</reference>
<keyword evidence="2" id="KW-1185">Reference proteome</keyword>
<evidence type="ECO:0000313" key="2">
    <source>
        <dbReference type="Proteomes" id="UP001158576"/>
    </source>
</evidence>
<sequence length="86" mass="9501">MKLFNFFLAVAMAQSTLSPRGKIKDEEKGPRQCGKVKLADNPLANGLTIECKSRNGKAKNPHRTKRCKVKPSLVIVSICYGLWVNG</sequence>
<dbReference type="EMBL" id="OU015568">
    <property type="protein sequence ID" value="CAG5089560.1"/>
    <property type="molecule type" value="Genomic_DNA"/>
</dbReference>
<protein>
    <submittedName>
        <fullName evidence="1">Oidioi.mRNA.OKI2018_I69.PAR.g12263.t1.cds</fullName>
    </submittedName>
</protein>